<evidence type="ECO:0000256" key="6">
    <source>
        <dbReference type="ARBA" id="ARBA00023034"/>
    </source>
</evidence>
<evidence type="ECO:0000256" key="4">
    <source>
        <dbReference type="ARBA" id="ARBA00022676"/>
    </source>
</evidence>
<evidence type="ECO:0000256" key="3">
    <source>
        <dbReference type="ARBA" id="ARBA00008919"/>
    </source>
</evidence>
<dbReference type="SUPFAM" id="SSF53756">
    <property type="entry name" value="UDP-Glycosyltransferase/glycogen phosphorylase"/>
    <property type="match status" value="1"/>
</dbReference>
<evidence type="ECO:0000256" key="7">
    <source>
        <dbReference type="RuleBase" id="RU003832"/>
    </source>
</evidence>
<protein>
    <recommendedName>
        <fullName evidence="7">Fucosyltransferase</fullName>
        <ecNumber evidence="7">2.4.1.-</ecNumber>
    </recommendedName>
</protein>
<comment type="subcellular location">
    <subcellularLocation>
        <location evidence="1">Golgi apparatus membrane</location>
        <topology evidence="1">Single-pass type II membrane protein</topology>
    </subcellularLocation>
    <subcellularLocation>
        <location evidence="7">Golgi apparatus</location>
        <location evidence="7">Golgi stack membrane</location>
        <topology evidence="7">Single-pass type II membrane protein</topology>
    </subcellularLocation>
</comment>
<dbReference type="FunFam" id="3.40.50.11660:FF:000004">
    <property type="entry name" value="Glycoprotein 3-alpha-L-fucosyltransferase A"/>
    <property type="match status" value="1"/>
</dbReference>
<keyword evidence="7" id="KW-0472">Membrane</keyword>
<dbReference type="GO" id="GO:0008417">
    <property type="term" value="F:fucosyltransferase activity"/>
    <property type="evidence" value="ECO:0007669"/>
    <property type="project" value="InterPro"/>
</dbReference>
<dbReference type="InterPro" id="IPR001503">
    <property type="entry name" value="Glyco_trans_10"/>
</dbReference>
<dbReference type="InterPro" id="IPR038577">
    <property type="entry name" value="GT10-like_C_sf"/>
</dbReference>
<dbReference type="Gene3D" id="3.40.50.11660">
    <property type="entry name" value="Glycosyl transferase family 10, C-terminal domain"/>
    <property type="match status" value="1"/>
</dbReference>
<comment type="caution">
    <text evidence="9">The sequence shown here is derived from an EMBL/GenBank/DDBJ whole genome shotgun (WGS) entry which is preliminary data.</text>
</comment>
<feature type="domain" description="Fucosyltransferase C-terminal" evidence="8">
    <location>
        <begin position="70"/>
        <end position="231"/>
    </location>
</feature>
<evidence type="ECO:0000313" key="10">
    <source>
        <dbReference type="Proteomes" id="UP000886998"/>
    </source>
</evidence>
<keyword evidence="6 7" id="KW-0333">Golgi apparatus</keyword>
<organism evidence="9 10">
    <name type="scientific">Trichonephila inaurata madagascariensis</name>
    <dbReference type="NCBI Taxonomy" id="2747483"/>
    <lineage>
        <taxon>Eukaryota</taxon>
        <taxon>Metazoa</taxon>
        <taxon>Ecdysozoa</taxon>
        <taxon>Arthropoda</taxon>
        <taxon>Chelicerata</taxon>
        <taxon>Arachnida</taxon>
        <taxon>Araneae</taxon>
        <taxon>Araneomorphae</taxon>
        <taxon>Entelegynae</taxon>
        <taxon>Araneoidea</taxon>
        <taxon>Nephilidae</taxon>
        <taxon>Trichonephila</taxon>
        <taxon>Trichonephila inaurata</taxon>
    </lineage>
</organism>
<keyword evidence="4 7" id="KW-0328">Glycosyltransferase</keyword>
<gene>
    <name evidence="9" type="primary">FucTC</name>
    <name evidence="9" type="ORF">TNIN_482081</name>
</gene>
<dbReference type="OrthoDB" id="427096at2759"/>
<reference evidence="9" key="1">
    <citation type="submission" date="2020-08" db="EMBL/GenBank/DDBJ databases">
        <title>Multicomponent nature underlies the extraordinary mechanical properties of spider dragline silk.</title>
        <authorList>
            <person name="Kono N."/>
            <person name="Nakamura H."/>
            <person name="Mori M."/>
            <person name="Yoshida Y."/>
            <person name="Ohtoshi R."/>
            <person name="Malay A.D."/>
            <person name="Moran D.A.P."/>
            <person name="Tomita M."/>
            <person name="Numata K."/>
            <person name="Arakawa K."/>
        </authorList>
    </citation>
    <scope>NUCLEOTIDE SEQUENCE</scope>
</reference>
<dbReference type="InterPro" id="IPR055270">
    <property type="entry name" value="Glyco_tran_10_C"/>
</dbReference>
<evidence type="ECO:0000256" key="1">
    <source>
        <dbReference type="ARBA" id="ARBA00004323"/>
    </source>
</evidence>
<dbReference type="AlphaFoldDB" id="A0A8X6XMH0"/>
<dbReference type="GO" id="GO:0032580">
    <property type="term" value="C:Golgi cisterna membrane"/>
    <property type="evidence" value="ECO:0007669"/>
    <property type="project" value="UniProtKB-SubCell"/>
</dbReference>
<keyword evidence="7" id="KW-0812">Transmembrane</keyword>
<comment type="similarity">
    <text evidence="3 7">Belongs to the glycosyltransferase 10 family.</text>
</comment>
<evidence type="ECO:0000256" key="2">
    <source>
        <dbReference type="ARBA" id="ARBA00004922"/>
    </source>
</evidence>
<dbReference type="EMBL" id="BMAV01010625">
    <property type="protein sequence ID" value="GFY55873.1"/>
    <property type="molecule type" value="Genomic_DNA"/>
</dbReference>
<evidence type="ECO:0000256" key="5">
    <source>
        <dbReference type="ARBA" id="ARBA00022679"/>
    </source>
</evidence>
<comment type="pathway">
    <text evidence="2">Protein modification; protein glycosylation.</text>
</comment>
<evidence type="ECO:0000313" key="9">
    <source>
        <dbReference type="EMBL" id="GFY55873.1"/>
    </source>
</evidence>
<evidence type="ECO:0000259" key="8">
    <source>
        <dbReference type="Pfam" id="PF00852"/>
    </source>
</evidence>
<accession>A0A8X6XMH0</accession>
<dbReference type="Proteomes" id="UP000886998">
    <property type="component" value="Unassembled WGS sequence"/>
</dbReference>
<sequence length="252" mass="29586">MNIPKLELLLLFSLTKKHPPNTNVNSLTPLNEKIHLTATYRRDSNIYAPYGRIEKRTKPFKMPAFNPDRSSVCWLVSHCQTNSKREEYVQILKQYIDVEVYGKCGDKSCPHKLVIDCYSWMAERCMFYLSFENSVCKDYSTEKLYYALMTDMVPIVMGGDDYAKHLPPHSYIDVANFSSPKQLAQYLHQVGRTESSYLSYFKWKEKCEATFVPYYWFCDLCYVLHWPEAKTFIPHADISSWWFGESKCAFVD</sequence>
<dbReference type="EC" id="2.4.1.-" evidence="7"/>
<keyword evidence="10" id="KW-1185">Reference proteome</keyword>
<proteinExistence type="inferred from homology"/>
<dbReference type="PANTHER" id="PTHR48438:SF1">
    <property type="entry name" value="ALPHA-(1,3)-FUCOSYLTRANSFERASE C-RELATED"/>
    <property type="match status" value="1"/>
</dbReference>
<dbReference type="GO" id="GO:0000139">
    <property type="term" value="C:Golgi membrane"/>
    <property type="evidence" value="ECO:0007669"/>
    <property type="project" value="UniProtKB-SubCell"/>
</dbReference>
<dbReference type="PANTHER" id="PTHR48438">
    <property type="entry name" value="ALPHA-(1,3)-FUCOSYLTRANSFERASE C-RELATED"/>
    <property type="match status" value="1"/>
</dbReference>
<name>A0A8X6XMH0_9ARAC</name>
<keyword evidence="5 7" id="KW-0808">Transferase</keyword>
<dbReference type="Pfam" id="PF00852">
    <property type="entry name" value="Glyco_transf_10"/>
    <property type="match status" value="1"/>
</dbReference>